<keyword evidence="2" id="KW-1185">Reference proteome</keyword>
<evidence type="ECO:0000313" key="1">
    <source>
        <dbReference type="EMBL" id="NPT45577.1"/>
    </source>
</evidence>
<gene>
    <name evidence="1" type="ORF">GNZ12_30505</name>
</gene>
<evidence type="ECO:0000313" key="2">
    <source>
        <dbReference type="Proteomes" id="UP000652198"/>
    </source>
</evidence>
<dbReference type="CDD" id="cd14744">
    <property type="entry name" value="PAAR_CT_2"/>
    <property type="match status" value="1"/>
</dbReference>
<evidence type="ECO:0008006" key="3">
    <source>
        <dbReference type="Google" id="ProtNLM"/>
    </source>
</evidence>
<reference evidence="1 2" key="1">
    <citation type="submission" date="2019-11" db="EMBL/GenBank/DDBJ databases">
        <title>Metabolism of dissolved organic matter in forest soils.</title>
        <authorList>
            <person name="Cyle K.T."/>
            <person name="Wilhelm R.C."/>
            <person name="Martinez C.E."/>
        </authorList>
    </citation>
    <scope>NUCLEOTIDE SEQUENCE [LARGE SCALE GENOMIC DNA]</scope>
    <source>
        <strain evidence="1 2">1N</strain>
    </source>
</reference>
<proteinExistence type="predicted"/>
<name>A0ABX2BXI4_9BURK</name>
<organism evidence="1 2">
    <name type="scientific">Paraburkholderia solitsugae</name>
    <dbReference type="NCBI Taxonomy" id="2675748"/>
    <lineage>
        <taxon>Bacteria</taxon>
        <taxon>Pseudomonadati</taxon>
        <taxon>Pseudomonadota</taxon>
        <taxon>Betaproteobacteria</taxon>
        <taxon>Burkholderiales</taxon>
        <taxon>Burkholderiaceae</taxon>
        <taxon>Paraburkholderia</taxon>
    </lineage>
</organism>
<protein>
    <recommendedName>
        <fullName evidence="3">PAAR motif-containing protein</fullName>
    </recommendedName>
</protein>
<accession>A0ABX2BXI4</accession>
<sequence>MTIFYSVVEDDPLDSGGNSRVIDGLADSTIEGHDGRHRRQTFLGHKAWCDRCKSAGEIVAAAGCRDSLRTFDGTLGRYEALGDDKVLCNCPSPPRIIPVYGRRSMIIDDTDGVSNWAAAAASRQSSGESKDFDEQVRSVVRGAVLAGYPYFIKTADGHTSYGRTDADGNLPRIETQEARDYTV</sequence>
<dbReference type="Proteomes" id="UP000652198">
    <property type="component" value="Unassembled WGS sequence"/>
</dbReference>
<dbReference type="EMBL" id="WOEY01000122">
    <property type="protein sequence ID" value="NPT45577.1"/>
    <property type="molecule type" value="Genomic_DNA"/>
</dbReference>
<dbReference type="RefSeq" id="WP_172315860.1">
    <property type="nucleotide sequence ID" value="NZ_WOEY01000122.1"/>
</dbReference>
<comment type="caution">
    <text evidence="1">The sequence shown here is derived from an EMBL/GenBank/DDBJ whole genome shotgun (WGS) entry which is preliminary data.</text>
</comment>